<reference evidence="2" key="1">
    <citation type="submission" date="2018-08" db="EMBL/GenBank/DDBJ databases">
        <title>HSV2 whole genome sequences from clinical isolates.</title>
        <authorList>
            <person name="Roychoudhury P."/>
            <person name="Greninger A.L."/>
            <person name="Jerome K.R."/>
            <person name="Johnston C."/>
            <person name="Wald A."/>
            <person name="Xie H."/>
        </authorList>
    </citation>
    <scope>NUCLEOTIDE SEQUENCE</scope>
    <source>
        <strain evidence="2">2012-15948</strain>
    </source>
</reference>
<sequence length="108" mass="11135">MGSNAGAGGGVYTRPFTERPLVGVGWVGWGGQEWPATGTRRTGGPGVGQGLGARLQRRFERPADGGPELGMLGRGGRYMYGVLGGAASGPAHGPPRPARHRQGAWPPF</sequence>
<accession>A0A481T5F3</accession>
<name>A0A481T5F3_HHV2</name>
<evidence type="ECO:0000313" key="2">
    <source>
        <dbReference type="EMBL" id="QBH76143.1"/>
    </source>
</evidence>
<organismHost>
    <name type="scientific">Homo sapiens</name>
    <name type="common">Human</name>
    <dbReference type="NCBI Taxonomy" id="9606"/>
</organismHost>
<proteinExistence type="predicted"/>
<evidence type="ECO:0000256" key="1">
    <source>
        <dbReference type="SAM" id="MobiDB-lite"/>
    </source>
</evidence>
<protein>
    <submittedName>
        <fullName evidence="2">Uncharacterized protein</fullName>
    </submittedName>
</protein>
<organism evidence="2">
    <name type="scientific">Human herpesvirus 2</name>
    <name type="common">HHV-2</name>
    <name type="synonym">Human herpes simplex virus 2</name>
    <dbReference type="NCBI Taxonomy" id="10310"/>
    <lineage>
        <taxon>Viruses</taxon>
        <taxon>Duplodnaviria</taxon>
        <taxon>Heunggongvirae</taxon>
        <taxon>Peploviricota</taxon>
        <taxon>Herviviricetes</taxon>
        <taxon>Herpesvirales</taxon>
        <taxon>Orthoherpesviridae</taxon>
        <taxon>Alphaherpesvirinae</taxon>
        <taxon>Simplexvirus</taxon>
        <taxon>Simplexvirus humanalpha2</taxon>
    </lineage>
</organism>
<dbReference type="EMBL" id="MH790556">
    <property type="protein sequence ID" value="QBH76143.1"/>
    <property type="molecule type" value="Genomic_DNA"/>
</dbReference>
<feature type="region of interest" description="Disordered" evidence="1">
    <location>
        <begin position="84"/>
        <end position="108"/>
    </location>
</feature>